<dbReference type="Proteomes" id="UP001530377">
    <property type="component" value="Unassembled WGS sequence"/>
</dbReference>
<evidence type="ECO:0000313" key="3">
    <source>
        <dbReference type="EMBL" id="KAL3826768.1"/>
    </source>
</evidence>
<evidence type="ECO:0000256" key="1">
    <source>
        <dbReference type="SAM" id="Coils"/>
    </source>
</evidence>
<dbReference type="PANTHER" id="PTHR13271">
    <property type="entry name" value="UNCHARACTERIZED PUTATIVE METHYLTRANSFERASE"/>
    <property type="match status" value="1"/>
</dbReference>
<dbReference type="PANTHER" id="PTHR13271:SF121">
    <property type="entry name" value="SET DOMAIN-CONTAINING PROTEIN"/>
    <property type="match status" value="1"/>
</dbReference>
<accession>A0ABD3SRE4</accession>
<feature type="region of interest" description="Disordered" evidence="2">
    <location>
        <begin position="451"/>
        <end position="472"/>
    </location>
</feature>
<dbReference type="InterPro" id="IPR046341">
    <property type="entry name" value="SET_dom_sf"/>
</dbReference>
<evidence type="ECO:0000256" key="2">
    <source>
        <dbReference type="SAM" id="MobiDB-lite"/>
    </source>
</evidence>
<proteinExistence type="predicted"/>
<dbReference type="SUPFAM" id="SSF82199">
    <property type="entry name" value="SET domain"/>
    <property type="match status" value="1"/>
</dbReference>
<protein>
    <recommendedName>
        <fullName evidence="5">SET domain-containing protein</fullName>
    </recommendedName>
</protein>
<feature type="compositionally biased region" description="Basic and acidic residues" evidence="2">
    <location>
        <begin position="103"/>
        <end position="115"/>
    </location>
</feature>
<feature type="region of interest" description="Disordered" evidence="2">
    <location>
        <begin position="666"/>
        <end position="686"/>
    </location>
</feature>
<dbReference type="AlphaFoldDB" id="A0ABD3SRE4"/>
<feature type="coiled-coil region" evidence="1">
    <location>
        <begin position="608"/>
        <end position="635"/>
    </location>
</feature>
<organism evidence="3 4">
    <name type="scientific">Cyclostephanos tholiformis</name>
    <dbReference type="NCBI Taxonomy" id="382380"/>
    <lineage>
        <taxon>Eukaryota</taxon>
        <taxon>Sar</taxon>
        <taxon>Stramenopiles</taxon>
        <taxon>Ochrophyta</taxon>
        <taxon>Bacillariophyta</taxon>
        <taxon>Coscinodiscophyceae</taxon>
        <taxon>Thalassiosirophycidae</taxon>
        <taxon>Stephanodiscales</taxon>
        <taxon>Stephanodiscaceae</taxon>
        <taxon>Cyclostephanos</taxon>
    </lineage>
</organism>
<dbReference type="InterPro" id="IPR050600">
    <property type="entry name" value="SETD3_SETD6_MTase"/>
</dbReference>
<gene>
    <name evidence="3" type="ORF">ACHAXA_000594</name>
</gene>
<reference evidence="3 4" key="1">
    <citation type="submission" date="2024-10" db="EMBL/GenBank/DDBJ databases">
        <title>Updated reference genomes for cyclostephanoid diatoms.</title>
        <authorList>
            <person name="Roberts W.R."/>
            <person name="Alverson A.J."/>
        </authorList>
    </citation>
    <scope>NUCLEOTIDE SEQUENCE [LARGE SCALE GENOMIC DNA]</scope>
    <source>
        <strain evidence="3 4">AJA228-03</strain>
    </source>
</reference>
<name>A0ABD3SRE4_9STRA</name>
<feature type="region of interest" description="Disordered" evidence="2">
    <location>
        <begin position="81"/>
        <end position="165"/>
    </location>
</feature>
<dbReference type="EMBL" id="JALLPB020000014">
    <property type="protein sequence ID" value="KAL3826768.1"/>
    <property type="molecule type" value="Genomic_DNA"/>
</dbReference>
<sequence>MVASTLPNNGEESRPPVVYPEWRKRRREDSVRNVVSVDGTSVTASLYKVGTPILKFYPLVMIISMAITYTSIPFDCARAADPSDAPSIPRDVGSTPISGVHSESNHLGDDTDVRSVKNNIVQPTRSSGGGYAPRMTENAHRRGDDEYSSPPLESKANKPKQQRLKVRAVERQRGTNLILEHHLGDRKTSQSEYDAYMHWCEKVLGIQSVVEIREFEYVDHLKLHWDENAEEEYYDPRGFDWLRQYTESVEDDGGHETMLPTKLVRGLAAKYDVQPGDIVISIPLYSLLSVPTTIDHDPVLSRILGPDARKSYGWADTTEYELQLLVLAVLYHRSLGNDSPMSHYVDILLGTPTDSFPFLWSDHELNEKVSDDEVKKLARSIRRHLHEMYDEIMGTLVRAKPEWFAPPSGYLSKRSIEGGNEDGWAYSYENFQWAFAMVISRHHYLPIHDFDDSNEGTPKPTKQTLVEKNESPSKEQIMHETLSSVSEVAPPANQPTDQWVDEAHNEERVVEDDLVVIDDDVTTHPMPIKHSFLAPLADLINFGPPCLTGSYNEAEHAFEFLATCPFSKGQEITFWYSSDCSDVIIANFGFTHPLVPPCESPKDLEEKSNEWRDKAKLLEEELRVVNERLGLLKDAMSVLDSRLISCGCEGKRQTYSSEINQKLRKSGHHQALRQEVRTQEPDQQQLTQQVMEELG</sequence>
<keyword evidence="1" id="KW-0175">Coiled coil</keyword>
<comment type="caution">
    <text evidence="3">The sequence shown here is derived from an EMBL/GenBank/DDBJ whole genome shotgun (WGS) entry which is preliminary data.</text>
</comment>
<evidence type="ECO:0000313" key="4">
    <source>
        <dbReference type="Proteomes" id="UP001530377"/>
    </source>
</evidence>
<dbReference type="Gene3D" id="3.90.1410.10">
    <property type="entry name" value="set domain protein methyltransferase, domain 1"/>
    <property type="match status" value="1"/>
</dbReference>
<keyword evidence="4" id="KW-1185">Reference proteome</keyword>
<feature type="compositionally biased region" description="Polar residues" evidence="2">
    <location>
        <begin position="116"/>
        <end position="126"/>
    </location>
</feature>
<evidence type="ECO:0008006" key="5">
    <source>
        <dbReference type="Google" id="ProtNLM"/>
    </source>
</evidence>
<dbReference type="CDD" id="cd10527">
    <property type="entry name" value="SET_LSMT"/>
    <property type="match status" value="1"/>
</dbReference>